<feature type="compositionally biased region" description="Basic and acidic residues" evidence="1">
    <location>
        <begin position="278"/>
        <end position="291"/>
    </location>
</feature>
<dbReference type="AlphaFoldDB" id="A0AB34ILV5"/>
<organism evidence="2 3">
    <name type="scientific">Prymnesium parvum</name>
    <name type="common">Toxic golden alga</name>
    <dbReference type="NCBI Taxonomy" id="97485"/>
    <lineage>
        <taxon>Eukaryota</taxon>
        <taxon>Haptista</taxon>
        <taxon>Haptophyta</taxon>
        <taxon>Prymnesiophyceae</taxon>
        <taxon>Prymnesiales</taxon>
        <taxon>Prymnesiaceae</taxon>
        <taxon>Prymnesium</taxon>
    </lineage>
</organism>
<accession>A0AB34ILV5</accession>
<proteinExistence type="predicted"/>
<dbReference type="EMBL" id="JBGBPQ010000024">
    <property type="protein sequence ID" value="KAL1500147.1"/>
    <property type="molecule type" value="Genomic_DNA"/>
</dbReference>
<protein>
    <submittedName>
        <fullName evidence="2">Uncharacterized protein</fullName>
    </submittedName>
</protein>
<keyword evidence="3" id="KW-1185">Reference proteome</keyword>
<reference evidence="2 3" key="1">
    <citation type="journal article" date="2024" name="Science">
        <title>Giant polyketide synthase enzymes in the biosynthesis of giant marine polyether toxins.</title>
        <authorList>
            <person name="Fallon T.R."/>
            <person name="Shende V.V."/>
            <person name="Wierzbicki I.H."/>
            <person name="Pendleton A.L."/>
            <person name="Watervoot N.F."/>
            <person name="Auber R.P."/>
            <person name="Gonzalez D.J."/>
            <person name="Wisecaver J.H."/>
            <person name="Moore B.S."/>
        </authorList>
    </citation>
    <scope>NUCLEOTIDE SEQUENCE [LARGE SCALE GENOMIC DNA]</scope>
    <source>
        <strain evidence="2 3">12B1</strain>
    </source>
</reference>
<comment type="caution">
    <text evidence="2">The sequence shown here is derived from an EMBL/GenBank/DDBJ whole genome shotgun (WGS) entry which is preliminary data.</text>
</comment>
<name>A0AB34ILV5_PRYPA</name>
<evidence type="ECO:0000256" key="1">
    <source>
        <dbReference type="SAM" id="MobiDB-lite"/>
    </source>
</evidence>
<feature type="region of interest" description="Disordered" evidence="1">
    <location>
        <begin position="278"/>
        <end position="301"/>
    </location>
</feature>
<dbReference type="Proteomes" id="UP001515480">
    <property type="component" value="Unassembled WGS sequence"/>
</dbReference>
<evidence type="ECO:0000313" key="2">
    <source>
        <dbReference type="EMBL" id="KAL1500147.1"/>
    </source>
</evidence>
<feature type="region of interest" description="Disordered" evidence="1">
    <location>
        <begin position="173"/>
        <end position="199"/>
    </location>
</feature>
<evidence type="ECO:0000313" key="3">
    <source>
        <dbReference type="Proteomes" id="UP001515480"/>
    </source>
</evidence>
<sequence length="301" mass="33752">MLDEEGQTGCDQIARDVARSGGTNSLYEPRQQVASHICCSATVRMVQLPHALFEHTLNKELTKKLTPPSKKHLGSRLRASKSFPTTKEVLEELFSATETGMPVEDVTAGVLRMADGTLKPFKISPCVAKYKFKLQDPSHIRSLLRMEKRRPRCGYGAARLIIHEESHGPYRRNGCYGSGSDDHHGQDSQRQVGRVLTGADDQARRIKQIESERKSAVSKNLRLQLEIESLSQEKKVAIEEKLQLSSEKSQLLSDLGKTSRALAVSERHRHSLEKTLSDLRKNDKDRNDAKKRAQPPTYVGC</sequence>
<gene>
    <name evidence="2" type="ORF">AB1Y20_012817</name>
</gene>